<reference evidence="2" key="1">
    <citation type="submission" date="2024-03" db="EMBL/GenBank/DDBJ databases">
        <title>WGS assembly of Saponaria officinalis var. Norfolk2.</title>
        <authorList>
            <person name="Jenkins J."/>
            <person name="Shu S."/>
            <person name="Grimwood J."/>
            <person name="Barry K."/>
            <person name="Goodstein D."/>
            <person name="Schmutz J."/>
            <person name="Leebens-Mack J."/>
            <person name="Osbourn A."/>
        </authorList>
    </citation>
    <scope>NUCLEOTIDE SEQUENCE [LARGE SCALE GENOMIC DNA]</scope>
    <source>
        <strain evidence="2">JIC</strain>
    </source>
</reference>
<protein>
    <submittedName>
        <fullName evidence="2">Uncharacterized protein</fullName>
    </submittedName>
</protein>
<gene>
    <name evidence="2" type="ORF">RND81_09G088400</name>
</gene>
<dbReference type="Proteomes" id="UP001443914">
    <property type="component" value="Unassembled WGS sequence"/>
</dbReference>
<name>A0AAW1IJP1_SAPOF</name>
<evidence type="ECO:0000313" key="3">
    <source>
        <dbReference type="Proteomes" id="UP001443914"/>
    </source>
</evidence>
<accession>A0AAW1IJP1</accession>
<proteinExistence type="predicted"/>
<keyword evidence="3" id="KW-1185">Reference proteome</keyword>
<sequence>MGRPRKQTQALRRGRTQVDSQASPSFPVEKPTLNDLISHAIEQVSSPILGVPDKVSPLVSPILGVNAAVSSPVVLPVIGDVPAPIVSPVIEEVSVPISIPLANSPIPNGNDDPIVIPRVHRPTWMDRVSNSPVGMELHHISDASREGEVTIEMADIHKEIEYWSNTLVVQFLGGKPSPVQV</sequence>
<feature type="region of interest" description="Disordered" evidence="1">
    <location>
        <begin position="1"/>
        <end position="28"/>
    </location>
</feature>
<dbReference type="AlphaFoldDB" id="A0AAW1IJP1"/>
<dbReference type="EMBL" id="JBDFQZ010000009">
    <property type="protein sequence ID" value="KAK9689888.1"/>
    <property type="molecule type" value="Genomic_DNA"/>
</dbReference>
<comment type="caution">
    <text evidence="2">The sequence shown here is derived from an EMBL/GenBank/DDBJ whole genome shotgun (WGS) entry which is preliminary data.</text>
</comment>
<evidence type="ECO:0000313" key="2">
    <source>
        <dbReference type="EMBL" id="KAK9689888.1"/>
    </source>
</evidence>
<organism evidence="2 3">
    <name type="scientific">Saponaria officinalis</name>
    <name type="common">Common soapwort</name>
    <name type="synonym">Lychnis saponaria</name>
    <dbReference type="NCBI Taxonomy" id="3572"/>
    <lineage>
        <taxon>Eukaryota</taxon>
        <taxon>Viridiplantae</taxon>
        <taxon>Streptophyta</taxon>
        <taxon>Embryophyta</taxon>
        <taxon>Tracheophyta</taxon>
        <taxon>Spermatophyta</taxon>
        <taxon>Magnoliopsida</taxon>
        <taxon>eudicotyledons</taxon>
        <taxon>Gunneridae</taxon>
        <taxon>Pentapetalae</taxon>
        <taxon>Caryophyllales</taxon>
        <taxon>Caryophyllaceae</taxon>
        <taxon>Caryophylleae</taxon>
        <taxon>Saponaria</taxon>
    </lineage>
</organism>
<evidence type="ECO:0000256" key="1">
    <source>
        <dbReference type="SAM" id="MobiDB-lite"/>
    </source>
</evidence>